<name>A0A6G1F0C8_9ORYZ</name>
<gene>
    <name evidence="2" type="ORF">E2562_032262</name>
</gene>
<feature type="compositionally biased region" description="Polar residues" evidence="1">
    <location>
        <begin position="139"/>
        <end position="151"/>
    </location>
</feature>
<evidence type="ECO:0000256" key="1">
    <source>
        <dbReference type="SAM" id="MobiDB-lite"/>
    </source>
</evidence>
<sequence>MPARWLGRVMTTVTIDSVTAAINDGTGTGWKRRRQGRRLGDGRRRCTGNGMARGWEERAATPRKRRQWQDRRRDGNMGKKTSRRRQPISEVAMTATDRDAAGRPRWEEEDVTDGNMGLIGSTGSRRQRRRLVGRDGGATMTTSGRTQNRRQTAWQAHGARAITPATAWQRGQPQRRCVGRRAGEEHRAPGTYDNSDEQQKGRTGKVAWCSPAAGENGDADGGLRPSSDG</sequence>
<feature type="compositionally biased region" description="Basic and acidic residues" evidence="1">
    <location>
        <begin position="96"/>
        <end position="106"/>
    </location>
</feature>
<reference evidence="2 3" key="1">
    <citation type="submission" date="2019-11" db="EMBL/GenBank/DDBJ databases">
        <title>Whole genome sequence of Oryza granulata.</title>
        <authorList>
            <person name="Li W."/>
        </authorList>
    </citation>
    <scope>NUCLEOTIDE SEQUENCE [LARGE SCALE GENOMIC DNA]</scope>
    <source>
        <strain evidence="3">cv. Menghai</strain>
        <tissue evidence="2">Leaf</tissue>
    </source>
</reference>
<protein>
    <submittedName>
        <fullName evidence="2">Uncharacterized protein</fullName>
    </submittedName>
</protein>
<feature type="region of interest" description="Disordered" evidence="1">
    <location>
        <begin position="25"/>
        <end position="151"/>
    </location>
</feature>
<accession>A0A6G1F0C8</accession>
<dbReference type="AlphaFoldDB" id="A0A6G1F0C8"/>
<comment type="caution">
    <text evidence="2">The sequence shown here is derived from an EMBL/GenBank/DDBJ whole genome shotgun (WGS) entry which is preliminary data.</text>
</comment>
<evidence type="ECO:0000313" key="3">
    <source>
        <dbReference type="Proteomes" id="UP000479710"/>
    </source>
</evidence>
<feature type="region of interest" description="Disordered" evidence="1">
    <location>
        <begin position="164"/>
        <end position="229"/>
    </location>
</feature>
<evidence type="ECO:0000313" key="2">
    <source>
        <dbReference type="EMBL" id="KAF0930368.1"/>
    </source>
</evidence>
<dbReference type="EMBL" id="SPHZ02000002">
    <property type="protein sequence ID" value="KAF0930368.1"/>
    <property type="molecule type" value="Genomic_DNA"/>
</dbReference>
<proteinExistence type="predicted"/>
<organism evidence="2 3">
    <name type="scientific">Oryza meyeriana var. granulata</name>
    <dbReference type="NCBI Taxonomy" id="110450"/>
    <lineage>
        <taxon>Eukaryota</taxon>
        <taxon>Viridiplantae</taxon>
        <taxon>Streptophyta</taxon>
        <taxon>Embryophyta</taxon>
        <taxon>Tracheophyta</taxon>
        <taxon>Spermatophyta</taxon>
        <taxon>Magnoliopsida</taxon>
        <taxon>Liliopsida</taxon>
        <taxon>Poales</taxon>
        <taxon>Poaceae</taxon>
        <taxon>BOP clade</taxon>
        <taxon>Oryzoideae</taxon>
        <taxon>Oryzeae</taxon>
        <taxon>Oryzinae</taxon>
        <taxon>Oryza</taxon>
        <taxon>Oryza meyeriana</taxon>
    </lineage>
</organism>
<keyword evidence="3" id="KW-1185">Reference proteome</keyword>
<dbReference type="Proteomes" id="UP000479710">
    <property type="component" value="Unassembled WGS sequence"/>
</dbReference>
<feature type="compositionally biased region" description="Basic and acidic residues" evidence="1">
    <location>
        <begin position="67"/>
        <end position="77"/>
    </location>
</feature>